<dbReference type="Proteomes" id="UP001430584">
    <property type="component" value="Unassembled WGS sequence"/>
</dbReference>
<protein>
    <recommendedName>
        <fullName evidence="5">Glycoprotein</fullName>
    </recommendedName>
</protein>
<comment type="caution">
    <text evidence="3">The sequence shown here is derived from an EMBL/GenBank/DDBJ whole genome shotgun (WGS) entry which is preliminary data.</text>
</comment>
<evidence type="ECO:0008006" key="5">
    <source>
        <dbReference type="Google" id="ProtNLM"/>
    </source>
</evidence>
<keyword evidence="2" id="KW-0812">Transmembrane</keyword>
<feature type="transmembrane region" description="Helical" evidence="2">
    <location>
        <begin position="368"/>
        <end position="393"/>
    </location>
</feature>
<accession>A0ABR3CU98</accession>
<feature type="region of interest" description="Disordered" evidence="1">
    <location>
        <begin position="438"/>
        <end position="495"/>
    </location>
</feature>
<dbReference type="EMBL" id="JAJVCZ030000001">
    <property type="protein sequence ID" value="KAL0264109.1"/>
    <property type="molecule type" value="Genomic_DNA"/>
</dbReference>
<keyword evidence="4" id="KW-1185">Reference proteome</keyword>
<dbReference type="PANTHER" id="PTHR37576">
    <property type="entry name" value="DEFECT AT LOW TEMPERATURE PROTEIN 1"/>
    <property type="match status" value="1"/>
</dbReference>
<dbReference type="PANTHER" id="PTHR37576:SF2">
    <property type="entry name" value="DEFECT AT LOW TEMPERATURE PROTEIN 1"/>
    <property type="match status" value="1"/>
</dbReference>
<sequence length="495" mass="53492">MRYALSEATTLFWWKRALHGTTLSELHNYWAYGASLKDSMLSGRKFNLVALASILTSAVVLDGPLIQRSSKVATTQATRNTTLSIQLASRPFPRGFSGGTLSHFPTINYYTSPFAQVVHDYSIWSDIRLKYSGCVEACDTHVEAPGFDVSCTRGKRPYNYKPYGDDGDYSDDVGKNHYAGSTAVEFSGREGAGTIHVNVEYKTNSTNCTGDFTIVNCTLQIAKVLYPITLRNGVVTLMPAGTNDTIELQDILDEEPGMGLKPSTIGGIADAASKIFDSSVSFVNEGPGYAVTGQGRMANMYGKLQLSDFTASVGCDNLTWSDPTLDVLGALRQLVSRSAIAASNASTVQDVHYVDSYQRTIYVSHYPYLAAALCVIVANALAVLSLFIGWWALGRKATMSPLELAKAFQSPLTSGCNQNEIKGLLESVGPVKVRYGDVTEKSDDRSEGGVESEQHSTMDGLEMQDFTGAAENQRPRLGTGALQETKKPVGGVVYG</sequence>
<dbReference type="RefSeq" id="XP_066636849.1">
    <property type="nucleotide sequence ID" value="XM_066771570.1"/>
</dbReference>
<evidence type="ECO:0000313" key="3">
    <source>
        <dbReference type="EMBL" id="KAL0264109.1"/>
    </source>
</evidence>
<dbReference type="GeneID" id="92004138"/>
<dbReference type="Pfam" id="PF11374">
    <property type="entry name" value="DUF3176"/>
    <property type="match status" value="1"/>
</dbReference>
<keyword evidence="2" id="KW-0472">Membrane</keyword>
<reference evidence="3 4" key="1">
    <citation type="submission" date="2024-02" db="EMBL/GenBank/DDBJ databases">
        <title>De novo assembly and annotation of 12 fungi associated with fruit tree decline syndrome in Ontario, Canada.</title>
        <authorList>
            <person name="Sulman M."/>
            <person name="Ellouze W."/>
            <person name="Ilyukhin E."/>
        </authorList>
    </citation>
    <scope>NUCLEOTIDE SEQUENCE [LARGE SCALE GENOMIC DNA]</scope>
    <source>
        <strain evidence="3 4">FDS-637</strain>
    </source>
</reference>
<feature type="compositionally biased region" description="Basic and acidic residues" evidence="1">
    <location>
        <begin position="438"/>
        <end position="456"/>
    </location>
</feature>
<organism evidence="3 4">
    <name type="scientific">Diplodia seriata</name>
    <dbReference type="NCBI Taxonomy" id="420778"/>
    <lineage>
        <taxon>Eukaryota</taxon>
        <taxon>Fungi</taxon>
        <taxon>Dikarya</taxon>
        <taxon>Ascomycota</taxon>
        <taxon>Pezizomycotina</taxon>
        <taxon>Dothideomycetes</taxon>
        <taxon>Dothideomycetes incertae sedis</taxon>
        <taxon>Botryosphaeriales</taxon>
        <taxon>Botryosphaeriaceae</taxon>
        <taxon>Diplodia</taxon>
    </lineage>
</organism>
<dbReference type="InterPro" id="IPR021514">
    <property type="entry name" value="DUF3176"/>
</dbReference>
<keyword evidence="2" id="KW-1133">Transmembrane helix</keyword>
<evidence type="ECO:0000256" key="1">
    <source>
        <dbReference type="SAM" id="MobiDB-lite"/>
    </source>
</evidence>
<evidence type="ECO:0000256" key="2">
    <source>
        <dbReference type="SAM" id="Phobius"/>
    </source>
</evidence>
<evidence type="ECO:0000313" key="4">
    <source>
        <dbReference type="Proteomes" id="UP001430584"/>
    </source>
</evidence>
<proteinExistence type="predicted"/>
<name>A0ABR3CU98_9PEZI</name>
<gene>
    <name evidence="3" type="ORF">SLS55_000053</name>
</gene>